<keyword evidence="4" id="KW-1185">Reference proteome</keyword>
<dbReference type="Proteomes" id="UP000594480">
    <property type="component" value="Chromosome"/>
</dbReference>
<keyword evidence="2" id="KW-0472">Membrane</keyword>
<evidence type="ECO:0000313" key="3">
    <source>
        <dbReference type="EMBL" id="QPE05671.1"/>
    </source>
</evidence>
<feature type="transmembrane region" description="Helical" evidence="2">
    <location>
        <begin position="12"/>
        <end position="36"/>
    </location>
</feature>
<feature type="transmembrane region" description="Helical" evidence="2">
    <location>
        <begin position="140"/>
        <end position="167"/>
    </location>
</feature>
<evidence type="ECO:0000313" key="4">
    <source>
        <dbReference type="Proteomes" id="UP000594480"/>
    </source>
</evidence>
<sequence>MPRLRALPIRAVTLAVIAIAIAAIGVVGTTQLWAAYDRAASSAAQNRGILDDALAEARSRADAVMAAQDETERLREFAVGHANCLRVNPWSALCNNWSAETDLANAEASLADLEGDMDLAFARVAVVRIPSDAARIDADAAYAAVTGAWVAAIATPAVLLGFAIVIAHRAGRGTP</sequence>
<name>A0A7S8RI06_9MICO</name>
<keyword evidence="1" id="KW-0175">Coiled coil</keyword>
<evidence type="ECO:0000256" key="1">
    <source>
        <dbReference type="SAM" id="Coils"/>
    </source>
</evidence>
<keyword evidence="2" id="KW-0812">Transmembrane</keyword>
<dbReference type="RefSeq" id="WP_195693686.1">
    <property type="nucleotide sequence ID" value="NZ_CP064760.1"/>
</dbReference>
<evidence type="ECO:0000256" key="2">
    <source>
        <dbReference type="SAM" id="Phobius"/>
    </source>
</evidence>
<dbReference type="EMBL" id="CP064760">
    <property type="protein sequence ID" value="QPE05671.1"/>
    <property type="molecule type" value="Genomic_DNA"/>
</dbReference>
<proteinExistence type="predicted"/>
<organism evidence="3 4">
    <name type="scientific">Microbacterium schleiferi</name>
    <dbReference type="NCBI Taxonomy" id="69362"/>
    <lineage>
        <taxon>Bacteria</taxon>
        <taxon>Bacillati</taxon>
        <taxon>Actinomycetota</taxon>
        <taxon>Actinomycetes</taxon>
        <taxon>Micrococcales</taxon>
        <taxon>Microbacteriaceae</taxon>
        <taxon>Microbacterium</taxon>
    </lineage>
</organism>
<reference evidence="3 4" key="1">
    <citation type="submission" date="2020-11" db="EMBL/GenBank/DDBJ databases">
        <title>Amino acid is mineralized and recycled by bacteria in oceanic microbiome.</title>
        <authorList>
            <person name="Zheng L.Y."/>
        </authorList>
    </citation>
    <scope>NUCLEOTIDE SEQUENCE [LARGE SCALE GENOMIC DNA]</scope>
    <source>
        <strain evidence="3 4">A32-1</strain>
    </source>
</reference>
<gene>
    <name evidence="3" type="ORF">IT882_06705</name>
</gene>
<accession>A0A7S8RI06</accession>
<dbReference type="KEGG" id="msf:IT882_06705"/>
<keyword evidence="2" id="KW-1133">Transmembrane helix</keyword>
<dbReference type="AlphaFoldDB" id="A0A7S8RI06"/>
<protein>
    <submittedName>
        <fullName evidence="3">Uncharacterized protein</fullName>
    </submittedName>
</protein>
<feature type="coiled-coil region" evidence="1">
    <location>
        <begin position="96"/>
        <end position="123"/>
    </location>
</feature>